<reference evidence="4" key="1">
    <citation type="journal article" date="2019" name="Int. J. Syst. Evol. Microbiol.">
        <title>The Global Catalogue of Microorganisms (GCM) 10K type strain sequencing project: providing services to taxonomists for standard genome sequencing and annotation.</title>
        <authorList>
            <consortium name="The Broad Institute Genomics Platform"/>
            <consortium name="The Broad Institute Genome Sequencing Center for Infectious Disease"/>
            <person name="Wu L."/>
            <person name="Ma J."/>
        </authorList>
    </citation>
    <scope>NUCLEOTIDE SEQUENCE [LARGE SCALE GENOMIC DNA]</scope>
    <source>
        <strain evidence="4">CCUG 61485</strain>
    </source>
</reference>
<evidence type="ECO:0000256" key="2">
    <source>
        <dbReference type="SAM" id="SignalP"/>
    </source>
</evidence>
<dbReference type="Pfam" id="PF13432">
    <property type="entry name" value="TPR_16"/>
    <property type="match status" value="1"/>
</dbReference>
<keyword evidence="2" id="KW-0732">Signal</keyword>
<evidence type="ECO:0000313" key="3">
    <source>
        <dbReference type="EMBL" id="MFD1314082.1"/>
    </source>
</evidence>
<dbReference type="PANTHER" id="PTHR12558">
    <property type="entry name" value="CELL DIVISION CYCLE 16,23,27"/>
    <property type="match status" value="1"/>
</dbReference>
<dbReference type="EMBL" id="JBHTMY010000001">
    <property type="protein sequence ID" value="MFD1314082.1"/>
    <property type="molecule type" value="Genomic_DNA"/>
</dbReference>
<dbReference type="Proteomes" id="UP001597201">
    <property type="component" value="Unassembled WGS sequence"/>
</dbReference>
<dbReference type="SMART" id="SM00028">
    <property type="entry name" value="TPR"/>
    <property type="match status" value="3"/>
</dbReference>
<proteinExistence type="predicted"/>
<dbReference type="Gene3D" id="1.25.40.10">
    <property type="entry name" value="Tetratricopeptide repeat domain"/>
    <property type="match status" value="1"/>
</dbReference>
<evidence type="ECO:0000313" key="4">
    <source>
        <dbReference type="Proteomes" id="UP001597201"/>
    </source>
</evidence>
<dbReference type="RefSeq" id="WP_377175352.1">
    <property type="nucleotide sequence ID" value="NZ_JBHTMY010000001.1"/>
</dbReference>
<feature type="repeat" description="TPR" evidence="1">
    <location>
        <begin position="115"/>
        <end position="148"/>
    </location>
</feature>
<dbReference type="InterPro" id="IPR019734">
    <property type="entry name" value="TPR_rpt"/>
</dbReference>
<feature type="signal peptide" evidence="2">
    <location>
        <begin position="1"/>
        <end position="17"/>
    </location>
</feature>
<dbReference type="Pfam" id="PF13181">
    <property type="entry name" value="TPR_8"/>
    <property type="match status" value="1"/>
</dbReference>
<evidence type="ECO:0000256" key="1">
    <source>
        <dbReference type="PROSITE-ProRule" id="PRU00339"/>
    </source>
</evidence>
<dbReference type="InterPro" id="IPR011990">
    <property type="entry name" value="TPR-like_helical_dom_sf"/>
</dbReference>
<keyword evidence="4" id="KW-1185">Reference proteome</keyword>
<name>A0ABW3XWX2_9FLAO</name>
<gene>
    <name evidence="3" type="ORF">ACFQ39_00510</name>
</gene>
<dbReference type="SUPFAM" id="SSF48452">
    <property type="entry name" value="TPR-like"/>
    <property type="match status" value="1"/>
</dbReference>
<keyword evidence="1" id="KW-0802">TPR repeat</keyword>
<organism evidence="3 4">
    <name type="scientific">Namhaeicola litoreus</name>
    <dbReference type="NCBI Taxonomy" id="1052145"/>
    <lineage>
        <taxon>Bacteria</taxon>
        <taxon>Pseudomonadati</taxon>
        <taxon>Bacteroidota</taxon>
        <taxon>Flavobacteriia</taxon>
        <taxon>Flavobacteriales</taxon>
        <taxon>Flavobacteriaceae</taxon>
        <taxon>Namhaeicola</taxon>
    </lineage>
</organism>
<accession>A0ABW3XWX2</accession>
<comment type="caution">
    <text evidence="3">The sequence shown here is derived from an EMBL/GenBank/DDBJ whole genome shotgun (WGS) entry which is preliminary data.</text>
</comment>
<dbReference type="PROSITE" id="PS50005">
    <property type="entry name" value="TPR"/>
    <property type="match status" value="2"/>
</dbReference>
<sequence>MKLIKLFLVFIVSSINAQQNNLNMDSLSSETCSCIEKINITEKHKNQAVNKCLSQTIANHIQSDMASTEVITEKRSAEIYKLVENHLIDNCKALKSLMFTETEDVGHVSSKNVLAQLAYDDGMDYLKEEDLPNAIEKFKKAVLLDPEFVYAWDNLGVSYRKNNELDLAIEAYQNSLKIFPNGKLPLINLAVVYNVSGNAEKSREYYKKYCEIFPEDPEGYYGLGLIEYSGGQLESGLDNLVHSFILYSAQQSPYRSDAAGKIGYIYNDLKSKNQTEIFDRVVHKYDLKIKMN</sequence>
<feature type="repeat" description="TPR" evidence="1">
    <location>
        <begin position="149"/>
        <end position="182"/>
    </location>
</feature>
<protein>
    <submittedName>
        <fullName evidence="3">Tetratricopeptide repeat protein</fullName>
    </submittedName>
</protein>
<feature type="chain" id="PRO_5045221922" evidence="2">
    <location>
        <begin position="18"/>
        <end position="292"/>
    </location>
</feature>
<dbReference type="PANTHER" id="PTHR12558:SF13">
    <property type="entry name" value="CELL DIVISION CYCLE PROTEIN 27 HOMOLOG"/>
    <property type="match status" value="1"/>
</dbReference>